<dbReference type="OrthoDB" id="6195678at2"/>
<dbReference type="EMBL" id="RKKB01000009">
    <property type="protein sequence ID" value="RPA27967.1"/>
    <property type="molecule type" value="Genomic_DNA"/>
</dbReference>
<sequence>MSIRIATISVTVGLILGATLFGASQGEAESVFSSSQTSAQTQTDLNLVQQQLNLDAGSLTQLVANTGAGKLTIIGVQGLTEVVIHADIYTQSLDQDDINIKLSLTRKGDKAYLLSEIHTEHLLGESPFIDLLVKVPSTLALDINDGSGSIQVDDVSADIELTDGSGSIVMNHIGKLVLVDGSGSVDIDQASGAIDVQDGSGSIRINHVIGDVSIEDGSGSIKVNQVQGIVAIKDGSGGIEVANTNGLTIVNSGSGSVNYHDINGPLTLN</sequence>
<keyword evidence="3" id="KW-1185">Reference proteome</keyword>
<dbReference type="Proteomes" id="UP000278855">
    <property type="component" value="Unassembled WGS sequence"/>
</dbReference>
<dbReference type="EMBL" id="CP034073">
    <property type="protein sequence ID" value="AZG33612.1"/>
    <property type="molecule type" value="Genomic_DNA"/>
</dbReference>
<organism evidence="2 4">
    <name type="scientific">Shewanella psychromarinicola</name>
    <dbReference type="NCBI Taxonomy" id="2487742"/>
    <lineage>
        <taxon>Bacteria</taxon>
        <taxon>Pseudomonadati</taxon>
        <taxon>Pseudomonadota</taxon>
        <taxon>Gammaproteobacteria</taxon>
        <taxon>Alteromonadales</taxon>
        <taxon>Shewanellaceae</taxon>
        <taxon>Shewanella</taxon>
    </lineage>
</organism>
<evidence type="ECO:0008006" key="5">
    <source>
        <dbReference type="Google" id="ProtNLM"/>
    </source>
</evidence>
<dbReference type="RefSeq" id="WP_101032786.1">
    <property type="nucleotide sequence ID" value="NZ_CP034073.1"/>
</dbReference>
<reference evidence="1 3" key="1">
    <citation type="submission" date="2018-11" db="EMBL/GenBank/DDBJ databases">
        <title>Shewanella sp. M2.</title>
        <authorList>
            <person name="Hwang Y.J."/>
            <person name="Hwang C.Y."/>
        </authorList>
    </citation>
    <scope>NUCLEOTIDE SEQUENCE [LARGE SCALE GENOMIC DNA]</scope>
    <source>
        <strain evidence="1 3">M2</strain>
    </source>
</reference>
<evidence type="ECO:0000313" key="2">
    <source>
        <dbReference type="EMBL" id="RPA27967.1"/>
    </source>
</evidence>
<dbReference type="AlphaFoldDB" id="A0A3N4DTC3"/>
<evidence type="ECO:0000313" key="4">
    <source>
        <dbReference type="Proteomes" id="UP000278855"/>
    </source>
</evidence>
<evidence type="ECO:0000313" key="3">
    <source>
        <dbReference type="Proteomes" id="UP000273778"/>
    </source>
</evidence>
<name>A0A3N4DTC3_9GAMM</name>
<evidence type="ECO:0000313" key="1">
    <source>
        <dbReference type="EMBL" id="AZG33612.1"/>
    </source>
</evidence>
<proteinExistence type="predicted"/>
<protein>
    <recommendedName>
        <fullName evidence="5">Adhesin domain-containing protein</fullName>
    </recommendedName>
</protein>
<reference evidence="4" key="2">
    <citation type="submission" date="2018-11" db="EMBL/GenBank/DDBJ databases">
        <title>Shewanella sp. R106.</title>
        <authorList>
            <person name="Hwang Y.J."/>
            <person name="Hwang C.Y."/>
        </authorList>
    </citation>
    <scope>NUCLEOTIDE SEQUENCE [LARGE SCALE GENOMIC DNA]</scope>
    <source>
        <strain evidence="4">R106</strain>
    </source>
</reference>
<dbReference type="KEGG" id="spsr:EGC80_00825"/>
<accession>A0A3N4DTC3</accession>
<dbReference type="Proteomes" id="UP000273778">
    <property type="component" value="Chromosome"/>
</dbReference>
<gene>
    <name evidence="2" type="ORF">EGC77_16030</name>
    <name evidence="1" type="ORF">EGC80_00825</name>
</gene>
<reference evidence="2" key="3">
    <citation type="submission" date="2018-11" db="EMBL/GenBank/DDBJ databases">
        <authorList>
            <person name="Hwang Y.J."/>
            <person name="Hwang C.Y."/>
        </authorList>
    </citation>
    <scope>NUCLEOTIDE SEQUENCE</scope>
    <source>
        <strain evidence="2">R106</strain>
    </source>
</reference>